<feature type="compositionally biased region" description="Low complexity" evidence="1">
    <location>
        <begin position="16"/>
        <end position="26"/>
    </location>
</feature>
<dbReference type="OrthoDB" id="5243446at2"/>
<dbReference type="RefSeq" id="WP_114590961.1">
    <property type="nucleotide sequence ID" value="NZ_CP031165.1"/>
</dbReference>
<evidence type="ECO:0000256" key="1">
    <source>
        <dbReference type="SAM" id="MobiDB-lite"/>
    </source>
</evidence>
<dbReference type="AlphaFoldDB" id="A0A346XVN1"/>
<feature type="compositionally biased region" description="Basic and acidic residues" evidence="1">
    <location>
        <begin position="28"/>
        <end position="49"/>
    </location>
</feature>
<gene>
    <name evidence="2" type="ORF">DVS28_a1585</name>
</gene>
<sequence>MSDFSDALQARLSNNEELAAQRQQAEAEMERLRQEAEQAERDQDEARNARHAELAAHLKSVADQLKASKPDSFIVRTGWTESGEEFIAKLSTRQMTPKRVLFVEVDRDDDEVVARWTSDLGMAVEIWRLLEVTPAMLTEMVLQVADDAAWRGRRPPAFPKG</sequence>
<protein>
    <submittedName>
        <fullName evidence="2">Uncharacterized protein</fullName>
    </submittedName>
</protein>
<evidence type="ECO:0000313" key="2">
    <source>
        <dbReference type="EMBL" id="AXV06278.1"/>
    </source>
</evidence>
<keyword evidence="3" id="KW-1185">Reference proteome</keyword>
<feature type="region of interest" description="Disordered" evidence="1">
    <location>
        <begin position="1"/>
        <end position="49"/>
    </location>
</feature>
<reference evidence="2 3" key="1">
    <citation type="submission" date="2018-09" db="EMBL/GenBank/DDBJ databases">
        <title>Complete genome sequence of Euzebya sp. DY32-46 isolated from seawater of Pacific Ocean.</title>
        <authorList>
            <person name="Xu L."/>
            <person name="Wu Y.-H."/>
            <person name="Xu X.-W."/>
        </authorList>
    </citation>
    <scope>NUCLEOTIDE SEQUENCE [LARGE SCALE GENOMIC DNA]</scope>
    <source>
        <strain evidence="2 3">DY32-46</strain>
    </source>
</reference>
<dbReference type="KEGG" id="euz:DVS28_a1585"/>
<proteinExistence type="predicted"/>
<organism evidence="2 3">
    <name type="scientific">Euzebya pacifica</name>
    <dbReference type="NCBI Taxonomy" id="1608957"/>
    <lineage>
        <taxon>Bacteria</taxon>
        <taxon>Bacillati</taxon>
        <taxon>Actinomycetota</taxon>
        <taxon>Nitriliruptoria</taxon>
        <taxon>Euzebyales</taxon>
    </lineage>
</organism>
<dbReference type="Proteomes" id="UP000264006">
    <property type="component" value="Chromosome"/>
</dbReference>
<evidence type="ECO:0000313" key="3">
    <source>
        <dbReference type="Proteomes" id="UP000264006"/>
    </source>
</evidence>
<dbReference type="EMBL" id="CP031165">
    <property type="protein sequence ID" value="AXV06278.1"/>
    <property type="molecule type" value="Genomic_DNA"/>
</dbReference>
<accession>A0A346XVN1</accession>
<name>A0A346XVN1_9ACTN</name>